<accession>A0ABT6R6A8</accession>
<keyword evidence="1" id="KW-0812">Transmembrane</keyword>
<comment type="caution">
    <text evidence="2">The sequence shown here is derived from an EMBL/GenBank/DDBJ whole genome shotgun (WGS) entry which is preliminary data.</text>
</comment>
<sequence>MNYEIATYFVIFVLGVLFVLPACYFLVIQYGNKQYPFFKKLKWTVVLLLGLLCLWMTVPSFTEMVFRDYRVSEGTCILKSVESKGTAIEITLSETNKTFSFRNAADFKIVGKTHPYYCRVTTTRNQAFEIDYQVYDSKTQKLLYAN</sequence>
<proteinExistence type="predicted"/>
<keyword evidence="3" id="KW-1185">Reference proteome</keyword>
<evidence type="ECO:0000313" key="3">
    <source>
        <dbReference type="Proteomes" id="UP001243286"/>
    </source>
</evidence>
<evidence type="ECO:0000313" key="2">
    <source>
        <dbReference type="EMBL" id="MDI3236368.1"/>
    </source>
</evidence>
<evidence type="ECO:0008006" key="4">
    <source>
        <dbReference type="Google" id="ProtNLM"/>
    </source>
</evidence>
<keyword evidence="1" id="KW-0472">Membrane</keyword>
<feature type="transmembrane region" description="Helical" evidence="1">
    <location>
        <begin position="40"/>
        <end position="58"/>
    </location>
</feature>
<evidence type="ECO:0000256" key="1">
    <source>
        <dbReference type="SAM" id="Phobius"/>
    </source>
</evidence>
<feature type="transmembrane region" description="Helical" evidence="1">
    <location>
        <begin position="6"/>
        <end position="28"/>
    </location>
</feature>
<gene>
    <name evidence="2" type="ORF">QK289_15240</name>
</gene>
<dbReference type="RefSeq" id="WP_282357375.1">
    <property type="nucleotide sequence ID" value="NZ_JASBQV010000037.1"/>
</dbReference>
<protein>
    <recommendedName>
        <fullName evidence="4">Transmembrane protein</fullName>
    </recommendedName>
</protein>
<keyword evidence="1" id="KW-1133">Transmembrane helix</keyword>
<dbReference type="Proteomes" id="UP001243286">
    <property type="component" value="Unassembled WGS sequence"/>
</dbReference>
<dbReference type="EMBL" id="JASBQV010000037">
    <property type="protein sequence ID" value="MDI3236368.1"/>
    <property type="molecule type" value="Genomic_DNA"/>
</dbReference>
<reference evidence="2 3" key="1">
    <citation type="submission" date="2023-04" db="EMBL/GenBank/DDBJ databases">
        <title>Antarctic isolates genomes.</title>
        <authorList>
            <person name="Dimov S.G."/>
        </authorList>
    </citation>
    <scope>NUCLEOTIDE SEQUENCE [LARGE SCALE GENOMIC DNA]</scope>
    <source>
        <strain evidence="2 3">AL19</strain>
    </source>
</reference>
<name>A0ABT6R6A8_9BACL</name>
<organism evidence="2 3">
    <name type="scientific">Exiguobacterium antarcticum</name>
    <dbReference type="NCBI Taxonomy" id="132920"/>
    <lineage>
        <taxon>Bacteria</taxon>
        <taxon>Bacillati</taxon>
        <taxon>Bacillota</taxon>
        <taxon>Bacilli</taxon>
        <taxon>Bacillales</taxon>
        <taxon>Bacillales Family XII. Incertae Sedis</taxon>
        <taxon>Exiguobacterium</taxon>
    </lineage>
</organism>